<dbReference type="InterPro" id="IPR003777">
    <property type="entry name" value="XdhC_CoxI"/>
</dbReference>
<reference evidence="3 4" key="1">
    <citation type="submission" date="2023-09" db="EMBL/GenBank/DDBJ databases">
        <authorList>
            <person name="Golyshina O.V."/>
            <person name="Lunev E.A."/>
            <person name="Bargiela R."/>
            <person name="Gaines M.C."/>
            <person name="Daum B."/>
            <person name="Bale N.J."/>
            <person name="Koenen M."/>
            <person name="Sinninghe Damst J.S."/>
            <person name="Yakimov M."/>
            <person name="Golyshin P.N."/>
        </authorList>
    </citation>
    <scope>NUCLEOTIDE SEQUENCE [LARGE SCALE GENOMIC DNA]</scope>
    <source>
        <strain evidence="3 4">M1</strain>
    </source>
</reference>
<dbReference type="AlphaFoldDB" id="A0AAX4NH06"/>
<dbReference type="Proteomes" id="UP001451606">
    <property type="component" value="Chromosome"/>
</dbReference>
<dbReference type="PANTHER" id="PTHR30388">
    <property type="entry name" value="ALDEHYDE OXIDOREDUCTASE MOLYBDENUM COFACTOR ASSEMBLY PROTEIN"/>
    <property type="match status" value="1"/>
</dbReference>
<feature type="domain" description="XdhC- CoxI" evidence="1">
    <location>
        <begin position="15"/>
        <end position="77"/>
    </location>
</feature>
<dbReference type="Pfam" id="PF13478">
    <property type="entry name" value="XdhC_C"/>
    <property type="match status" value="1"/>
</dbReference>
<dbReference type="GeneID" id="95967868"/>
<evidence type="ECO:0000313" key="4">
    <source>
        <dbReference type="Proteomes" id="UP001451606"/>
    </source>
</evidence>
<name>A0AAX4NH06_9ARCH</name>
<dbReference type="EMBL" id="CP133772">
    <property type="protein sequence ID" value="WYY00554.1"/>
    <property type="molecule type" value="Genomic_DNA"/>
</dbReference>
<feature type="domain" description="XdhC Rossmann" evidence="2">
    <location>
        <begin position="130"/>
        <end position="261"/>
    </location>
</feature>
<sequence>MYDEGFPETIMKLKEDGKQFTIATVIKTEGSSVAKPGFKALVQGDHIIHGNLGGSCPESVIVEESEKVLKTGKPKIFKVHMEKTTDSLTALIKNRSDDDIYVETFCGGSIEVYLEPYFPTERLVIIGQGGRDEVENQLLKFGKLVGFKTLVVDPLPNLDQDPDELISDLGFKLDNLEILPTDFVVILTKGDTDIPALEAVSKHKPSYVGIMASRKRFKNDVEILKGKGISESFLKSVHSPIGMDIGAVTPSEIALSIISEIIKEKRKTL</sequence>
<dbReference type="PANTHER" id="PTHR30388:SF6">
    <property type="entry name" value="XANTHINE DEHYDROGENASE SUBUNIT A-RELATED"/>
    <property type="match status" value="1"/>
</dbReference>
<keyword evidence="4" id="KW-1185">Reference proteome</keyword>
<evidence type="ECO:0000313" key="3">
    <source>
        <dbReference type="EMBL" id="WYY00554.1"/>
    </source>
</evidence>
<proteinExistence type="predicted"/>
<dbReference type="Gene3D" id="3.40.50.720">
    <property type="entry name" value="NAD(P)-binding Rossmann-like Domain"/>
    <property type="match status" value="1"/>
</dbReference>
<dbReference type="Pfam" id="PF02625">
    <property type="entry name" value="XdhC_CoxI"/>
    <property type="match status" value="1"/>
</dbReference>
<dbReference type="InterPro" id="IPR052698">
    <property type="entry name" value="MoCofactor_Util/Proc"/>
</dbReference>
<accession>A0AAX4NH06</accession>
<dbReference type="KEGG" id="omr:OXIME_001131"/>
<gene>
    <name evidence="3" type="ORF">OXIME_001131</name>
</gene>
<evidence type="ECO:0000259" key="1">
    <source>
        <dbReference type="Pfam" id="PF02625"/>
    </source>
</evidence>
<protein>
    <submittedName>
        <fullName evidence="3">XdhC family protein</fullName>
    </submittedName>
</protein>
<organism evidence="3 4">
    <name type="scientific">Oxyplasma meridianum</name>
    <dbReference type="NCBI Taxonomy" id="3073602"/>
    <lineage>
        <taxon>Archaea</taxon>
        <taxon>Methanobacteriati</taxon>
        <taxon>Thermoplasmatota</taxon>
        <taxon>Thermoplasmata</taxon>
        <taxon>Thermoplasmatales</taxon>
        <taxon>Thermoplasmataceae</taxon>
        <taxon>Oxyplasma</taxon>
    </lineage>
</organism>
<dbReference type="InterPro" id="IPR027051">
    <property type="entry name" value="XdhC_Rossmann_dom"/>
</dbReference>
<dbReference type="RefSeq" id="WP_393970889.1">
    <property type="nucleotide sequence ID" value="NZ_CP133772.1"/>
</dbReference>
<evidence type="ECO:0000259" key="2">
    <source>
        <dbReference type="Pfam" id="PF13478"/>
    </source>
</evidence>